<dbReference type="InterPro" id="IPR036291">
    <property type="entry name" value="NAD(P)-bd_dom_sf"/>
</dbReference>
<keyword evidence="5" id="KW-1185">Reference proteome</keyword>
<gene>
    <name evidence="4" type="ORF">CGZ94_20370</name>
</gene>
<dbReference type="SUPFAM" id="SSF51735">
    <property type="entry name" value="NAD(P)-binding Rossmann-fold domains"/>
    <property type="match status" value="1"/>
</dbReference>
<organism evidence="4 5">
    <name type="scientific">Enemella evansiae</name>
    <dbReference type="NCBI Taxonomy" id="2016499"/>
    <lineage>
        <taxon>Bacteria</taxon>
        <taxon>Bacillati</taxon>
        <taxon>Actinomycetota</taxon>
        <taxon>Actinomycetes</taxon>
        <taxon>Propionibacteriales</taxon>
        <taxon>Propionibacteriaceae</taxon>
        <taxon>Enemella</taxon>
    </lineage>
</organism>
<dbReference type="EMBL" id="NMVO01000018">
    <property type="protein sequence ID" value="OYO08849.1"/>
    <property type="molecule type" value="Genomic_DNA"/>
</dbReference>
<name>A0A255FYS8_9ACTN</name>
<keyword evidence="2" id="KW-0521">NADP</keyword>
<evidence type="ECO:0000256" key="2">
    <source>
        <dbReference type="ARBA" id="ARBA00022857"/>
    </source>
</evidence>
<dbReference type="Pfam" id="PF05368">
    <property type="entry name" value="NmrA"/>
    <property type="match status" value="1"/>
</dbReference>
<dbReference type="OrthoDB" id="319724at2"/>
<dbReference type="PANTHER" id="PTHR42748">
    <property type="entry name" value="NITROGEN METABOLITE REPRESSION PROTEIN NMRA FAMILY MEMBER"/>
    <property type="match status" value="1"/>
</dbReference>
<dbReference type="Proteomes" id="UP000215896">
    <property type="component" value="Unassembled WGS sequence"/>
</dbReference>
<dbReference type="InterPro" id="IPR051164">
    <property type="entry name" value="NmrA-like_oxidored"/>
</dbReference>
<comment type="caution">
    <text evidence="4">The sequence shown here is derived from an EMBL/GenBank/DDBJ whole genome shotgun (WGS) entry which is preliminary data.</text>
</comment>
<dbReference type="Gene3D" id="3.40.50.720">
    <property type="entry name" value="NAD(P)-binding Rossmann-like Domain"/>
    <property type="match status" value="1"/>
</dbReference>
<accession>A0A255FYS8</accession>
<comment type="similarity">
    <text evidence="1">Belongs to the NmrA-type oxidoreductase family.</text>
</comment>
<evidence type="ECO:0000256" key="1">
    <source>
        <dbReference type="ARBA" id="ARBA00006328"/>
    </source>
</evidence>
<evidence type="ECO:0000313" key="5">
    <source>
        <dbReference type="Proteomes" id="UP000215896"/>
    </source>
</evidence>
<proteinExistence type="inferred from homology"/>
<dbReference type="InterPro" id="IPR008030">
    <property type="entry name" value="NmrA-like"/>
</dbReference>
<dbReference type="CDD" id="cd05251">
    <property type="entry name" value="NmrA_like_SDR_a"/>
    <property type="match status" value="1"/>
</dbReference>
<reference evidence="4 5" key="1">
    <citation type="submission" date="2017-07" db="EMBL/GenBank/DDBJ databases">
        <title>Draft whole genome sequences of clinical Proprionibacteriaceae strains.</title>
        <authorList>
            <person name="Bernier A.-M."/>
            <person name="Bernard K."/>
            <person name="Domingo M.-C."/>
        </authorList>
    </citation>
    <scope>NUCLEOTIDE SEQUENCE [LARGE SCALE GENOMIC DNA]</scope>
    <source>
        <strain evidence="4 5">NML 030167</strain>
    </source>
</reference>
<sequence>MTRVLVLGATGRQGGAVARQLVERGHEVSALVRDPDTPNVSAVAALGVRIVAGDLRDPAAVRRAVVGHDAVFGLTVPFGPGGRAEEIQSGKALVDAAAETHLVFSSVRGGDRLDASGVDHADSKQVIEAYLRDRPVRSTVIGPVYFMDNALAVDFNGLRRGVLSTPLSPNKRLDQVAVADIAGMAVYAIEHPDTMIGRRVDIASDSVTGTEAAETLSRVIGRDIPYAQLPLHTVRERAGEEFVSMWESFERNEYFLDIASLHAEYPEVGWHSFEQWALAIDWEKILAAKASW</sequence>
<dbReference type="AlphaFoldDB" id="A0A255FYS8"/>
<protein>
    <submittedName>
        <fullName evidence="4">NmrA family transcriptional regulator</fullName>
    </submittedName>
</protein>
<dbReference type="PANTHER" id="PTHR42748:SF7">
    <property type="entry name" value="NMRA LIKE REDOX SENSOR 1-RELATED"/>
    <property type="match status" value="1"/>
</dbReference>
<evidence type="ECO:0000259" key="3">
    <source>
        <dbReference type="Pfam" id="PF05368"/>
    </source>
</evidence>
<dbReference type="RefSeq" id="WP_094407113.1">
    <property type="nucleotide sequence ID" value="NZ_NMVO01000018.1"/>
</dbReference>
<feature type="domain" description="NmrA-like" evidence="3">
    <location>
        <begin position="3"/>
        <end position="275"/>
    </location>
</feature>
<evidence type="ECO:0000313" key="4">
    <source>
        <dbReference type="EMBL" id="OYO08849.1"/>
    </source>
</evidence>